<protein>
    <submittedName>
        <fullName evidence="4">Serine/Threonine-kinase, putative</fullName>
    </submittedName>
</protein>
<feature type="region of interest" description="Disordered" evidence="3">
    <location>
        <begin position="1"/>
        <end position="43"/>
    </location>
</feature>
<dbReference type="PANTHER" id="PTHR32444">
    <property type="entry name" value="BULB-TYPE LECTIN DOMAIN-CONTAINING PROTEIN"/>
    <property type="match status" value="1"/>
</dbReference>
<evidence type="ECO:0000256" key="1">
    <source>
        <dbReference type="ARBA" id="ARBA00022729"/>
    </source>
</evidence>
<dbReference type="EMBL" id="CM001223">
    <property type="protein sequence ID" value="KEH22721.1"/>
    <property type="molecule type" value="Genomic_DNA"/>
</dbReference>
<dbReference type="STRING" id="3880.A0A072TZV0"/>
<reference evidence="4 6" key="1">
    <citation type="journal article" date="2011" name="Nature">
        <title>The Medicago genome provides insight into the evolution of rhizobial symbioses.</title>
        <authorList>
            <person name="Young N.D."/>
            <person name="Debelle F."/>
            <person name="Oldroyd G.E."/>
            <person name="Geurts R."/>
            <person name="Cannon S.B."/>
            <person name="Udvardi M.K."/>
            <person name="Benedito V.A."/>
            <person name="Mayer K.F."/>
            <person name="Gouzy J."/>
            <person name="Schoof H."/>
            <person name="Van de Peer Y."/>
            <person name="Proost S."/>
            <person name="Cook D.R."/>
            <person name="Meyers B.C."/>
            <person name="Spannagl M."/>
            <person name="Cheung F."/>
            <person name="De Mita S."/>
            <person name="Krishnakumar V."/>
            <person name="Gundlach H."/>
            <person name="Zhou S."/>
            <person name="Mudge J."/>
            <person name="Bharti A.K."/>
            <person name="Murray J.D."/>
            <person name="Naoumkina M.A."/>
            <person name="Rosen B."/>
            <person name="Silverstein K.A."/>
            <person name="Tang H."/>
            <person name="Rombauts S."/>
            <person name="Zhao P.X."/>
            <person name="Zhou P."/>
            <person name="Barbe V."/>
            <person name="Bardou P."/>
            <person name="Bechner M."/>
            <person name="Bellec A."/>
            <person name="Berger A."/>
            <person name="Berges H."/>
            <person name="Bidwell S."/>
            <person name="Bisseling T."/>
            <person name="Choisne N."/>
            <person name="Couloux A."/>
            <person name="Denny R."/>
            <person name="Deshpande S."/>
            <person name="Dai X."/>
            <person name="Doyle J.J."/>
            <person name="Dudez A.M."/>
            <person name="Farmer A.D."/>
            <person name="Fouteau S."/>
            <person name="Franken C."/>
            <person name="Gibelin C."/>
            <person name="Gish J."/>
            <person name="Goldstein S."/>
            <person name="Gonzalez A.J."/>
            <person name="Green P.J."/>
            <person name="Hallab A."/>
            <person name="Hartog M."/>
            <person name="Hua A."/>
            <person name="Humphray S.J."/>
            <person name="Jeong D.H."/>
            <person name="Jing Y."/>
            <person name="Jocker A."/>
            <person name="Kenton S.M."/>
            <person name="Kim D.J."/>
            <person name="Klee K."/>
            <person name="Lai H."/>
            <person name="Lang C."/>
            <person name="Lin S."/>
            <person name="Macmil S.L."/>
            <person name="Magdelenat G."/>
            <person name="Matthews L."/>
            <person name="McCorrison J."/>
            <person name="Monaghan E.L."/>
            <person name="Mun J.H."/>
            <person name="Najar F.Z."/>
            <person name="Nicholson C."/>
            <person name="Noirot C."/>
            <person name="O'Bleness M."/>
            <person name="Paule C.R."/>
            <person name="Poulain J."/>
            <person name="Prion F."/>
            <person name="Qin B."/>
            <person name="Qu C."/>
            <person name="Retzel E.F."/>
            <person name="Riddle C."/>
            <person name="Sallet E."/>
            <person name="Samain S."/>
            <person name="Samson N."/>
            <person name="Sanders I."/>
            <person name="Saurat O."/>
            <person name="Scarpelli C."/>
            <person name="Schiex T."/>
            <person name="Segurens B."/>
            <person name="Severin A.J."/>
            <person name="Sherrier D.J."/>
            <person name="Shi R."/>
            <person name="Sims S."/>
            <person name="Singer S.R."/>
            <person name="Sinharoy S."/>
            <person name="Sterck L."/>
            <person name="Viollet A."/>
            <person name="Wang B.B."/>
            <person name="Wang K."/>
            <person name="Wang M."/>
            <person name="Wang X."/>
            <person name="Warfsmann J."/>
            <person name="Weissenbach J."/>
            <person name="White D.D."/>
            <person name="White J.D."/>
            <person name="Wiley G.B."/>
            <person name="Wincker P."/>
            <person name="Xing Y."/>
            <person name="Yang L."/>
            <person name="Yao Z."/>
            <person name="Ying F."/>
            <person name="Zhai J."/>
            <person name="Zhou L."/>
            <person name="Zuber A."/>
            <person name="Denarie J."/>
            <person name="Dixon R.A."/>
            <person name="May G.D."/>
            <person name="Schwartz D.C."/>
            <person name="Rogers J."/>
            <person name="Quetier F."/>
            <person name="Town C.D."/>
            <person name="Roe B.A."/>
        </authorList>
    </citation>
    <scope>NUCLEOTIDE SEQUENCE [LARGE SCALE GENOMIC DNA]</scope>
    <source>
        <strain evidence="4">A17</strain>
        <strain evidence="5 6">cv. Jemalong A17</strain>
    </source>
</reference>
<reference evidence="5" key="3">
    <citation type="submission" date="2015-04" db="UniProtKB">
        <authorList>
            <consortium name="EnsemblPlants"/>
        </authorList>
    </citation>
    <scope>IDENTIFICATION</scope>
    <source>
        <strain evidence="5">cv. Jemalong A17</strain>
    </source>
</reference>
<keyword evidence="2" id="KW-1015">Disulfide bond</keyword>
<gene>
    <name evidence="4" type="ordered locus">MTR_7g056593</name>
</gene>
<evidence type="ECO:0000256" key="2">
    <source>
        <dbReference type="ARBA" id="ARBA00023157"/>
    </source>
</evidence>
<evidence type="ECO:0000313" key="5">
    <source>
        <dbReference type="EnsemblPlants" id="KEH22721"/>
    </source>
</evidence>
<sequence>MTINKVTPNDPNKLGSQGRKQEPHRKNSYSLSSNSKGTNRNKGQKWESFLREIIERNPNKATVLFILCCYLLHVSVGIDTITSSQFIKDPETLISKDGNFTFGFFSPKNSTNRYVGIWWKSQSTIIWVYVEDIQHAEDLHHAVKKLSAELYDKDVYLNT</sequence>
<dbReference type="InterPro" id="IPR036426">
    <property type="entry name" value="Bulb-type_lectin_dom_sf"/>
</dbReference>
<dbReference type="EnsemblPlants" id="KEH22721">
    <property type="protein sequence ID" value="KEH22721"/>
    <property type="gene ID" value="MTR_7g056593"/>
</dbReference>
<name>A0A072TZV0_MEDTR</name>
<evidence type="ECO:0000313" key="6">
    <source>
        <dbReference type="Proteomes" id="UP000002051"/>
    </source>
</evidence>
<accession>A0A072TZV0</accession>
<dbReference type="Gene3D" id="2.90.10.10">
    <property type="entry name" value="Bulb-type lectin domain"/>
    <property type="match status" value="1"/>
</dbReference>
<dbReference type="AlphaFoldDB" id="A0A072TZV0"/>
<proteinExistence type="predicted"/>
<evidence type="ECO:0000256" key="3">
    <source>
        <dbReference type="SAM" id="MobiDB-lite"/>
    </source>
</evidence>
<reference evidence="4 6" key="2">
    <citation type="journal article" date="2014" name="BMC Genomics">
        <title>An improved genome release (version Mt4.0) for the model legume Medicago truncatula.</title>
        <authorList>
            <person name="Tang H."/>
            <person name="Krishnakumar V."/>
            <person name="Bidwell S."/>
            <person name="Rosen B."/>
            <person name="Chan A."/>
            <person name="Zhou S."/>
            <person name="Gentzbittel L."/>
            <person name="Childs K.L."/>
            <person name="Yandell M."/>
            <person name="Gundlach H."/>
            <person name="Mayer K.F."/>
            <person name="Schwartz D.C."/>
            <person name="Town C.D."/>
        </authorList>
    </citation>
    <scope>GENOME REANNOTATION</scope>
    <source>
        <strain evidence="4">A17</strain>
        <strain evidence="5 6">cv. Jemalong A17</strain>
    </source>
</reference>
<evidence type="ECO:0000313" key="4">
    <source>
        <dbReference type="EMBL" id="KEH22721.1"/>
    </source>
</evidence>
<organism evidence="4 6">
    <name type="scientific">Medicago truncatula</name>
    <name type="common">Barrel medic</name>
    <name type="synonym">Medicago tribuloides</name>
    <dbReference type="NCBI Taxonomy" id="3880"/>
    <lineage>
        <taxon>Eukaryota</taxon>
        <taxon>Viridiplantae</taxon>
        <taxon>Streptophyta</taxon>
        <taxon>Embryophyta</taxon>
        <taxon>Tracheophyta</taxon>
        <taxon>Spermatophyta</taxon>
        <taxon>Magnoliopsida</taxon>
        <taxon>eudicotyledons</taxon>
        <taxon>Gunneridae</taxon>
        <taxon>Pentapetalae</taxon>
        <taxon>rosids</taxon>
        <taxon>fabids</taxon>
        <taxon>Fabales</taxon>
        <taxon>Fabaceae</taxon>
        <taxon>Papilionoideae</taxon>
        <taxon>50 kb inversion clade</taxon>
        <taxon>NPAAA clade</taxon>
        <taxon>Hologalegina</taxon>
        <taxon>IRL clade</taxon>
        <taxon>Trifolieae</taxon>
        <taxon>Medicago</taxon>
    </lineage>
</organism>
<dbReference type="PANTHER" id="PTHR32444:SF247">
    <property type="entry name" value="OS01G0958200 PROTEIN"/>
    <property type="match status" value="1"/>
</dbReference>
<dbReference type="HOGENOM" id="CLU_1663404_0_0_1"/>
<keyword evidence="6" id="KW-1185">Reference proteome</keyword>
<dbReference type="Proteomes" id="UP000002051">
    <property type="component" value="Unassembled WGS sequence"/>
</dbReference>
<keyword evidence="1" id="KW-0732">Signal</keyword>
<feature type="compositionally biased region" description="Polar residues" evidence="3">
    <location>
        <begin position="28"/>
        <end position="41"/>
    </location>
</feature>
<feature type="compositionally biased region" description="Polar residues" evidence="3">
    <location>
        <begin position="1"/>
        <end position="10"/>
    </location>
</feature>